<evidence type="ECO:0008006" key="2">
    <source>
        <dbReference type="Google" id="ProtNLM"/>
    </source>
</evidence>
<dbReference type="AlphaFoldDB" id="A0A1W1CPQ0"/>
<organism evidence="1">
    <name type="scientific">hydrothermal vent metagenome</name>
    <dbReference type="NCBI Taxonomy" id="652676"/>
    <lineage>
        <taxon>unclassified sequences</taxon>
        <taxon>metagenomes</taxon>
        <taxon>ecological metagenomes</taxon>
    </lineage>
</organism>
<protein>
    <recommendedName>
        <fullName evidence="2">YfdX protein</fullName>
    </recommendedName>
</protein>
<sequence length="302" mass="33096">MQKVILSTLLSSLLLTGSLMAKSNLNSSTEKSVKEVNQGATIVATKKAKNNQVSLVKEALSSLELSAKALQNLEVNKKDEARKNIELALGKLEAILSSKKVPELLPIENRMVIKNFVGTAKDVDVALKEVKELINSGKIQEAGELLISLQSELDITTVNLPLATYPDALKLASKYLLDNKIKEAKDTLKLALSTFAKVETIIPLPLVNSMELIDVASKKAKENKELALKYLSSASDELDKAEKLGYISSSDTTYKELHTLIEGVEKEVKGPNKAEKLFDNLVEKLKEFKEKILSSSDTNKSK</sequence>
<dbReference type="Pfam" id="PF10938">
    <property type="entry name" value="YfdX"/>
    <property type="match status" value="1"/>
</dbReference>
<dbReference type="InterPro" id="IPR021236">
    <property type="entry name" value="Uncharacterised_YfdX"/>
</dbReference>
<name>A0A1W1CPQ0_9ZZZZ</name>
<reference evidence="1" key="1">
    <citation type="submission" date="2016-10" db="EMBL/GenBank/DDBJ databases">
        <authorList>
            <person name="de Groot N.N."/>
        </authorList>
    </citation>
    <scope>NUCLEOTIDE SEQUENCE</scope>
</reference>
<dbReference type="EMBL" id="FPHN01000229">
    <property type="protein sequence ID" value="SFV67682.1"/>
    <property type="molecule type" value="Genomic_DNA"/>
</dbReference>
<proteinExistence type="predicted"/>
<gene>
    <name evidence="1" type="ORF">MNB_SV-14-1356</name>
</gene>
<evidence type="ECO:0000313" key="1">
    <source>
        <dbReference type="EMBL" id="SFV67682.1"/>
    </source>
</evidence>
<accession>A0A1W1CPQ0</accession>